<dbReference type="PROSITE" id="PS51371">
    <property type="entry name" value="CBS"/>
    <property type="match status" value="1"/>
</dbReference>
<dbReference type="Pfam" id="PF00571">
    <property type="entry name" value="CBS"/>
    <property type="match status" value="2"/>
</dbReference>
<keyword evidence="1 2" id="KW-0129">CBS domain</keyword>
<dbReference type="InterPro" id="IPR051257">
    <property type="entry name" value="Diverse_CBS-Domain"/>
</dbReference>
<sequence length="125" mass="14003">MALEIKHRRLTKPLLAEPGNTVRELVENMRREQKLIALIVDGKSVIGTITVEKLERLLSKGFDGPVVNVMNRNVVTVSGEEDYLDLLSLLLKNKLDCLVVMKKNKVNGVLTLHDILYAIQKSAVL</sequence>
<dbReference type="EMBL" id="CP029287">
    <property type="protein sequence ID" value="AWR98492.1"/>
    <property type="molecule type" value="Genomic_DNA"/>
</dbReference>
<dbReference type="PANTHER" id="PTHR43080:SF2">
    <property type="entry name" value="CBS DOMAIN-CONTAINING PROTEIN"/>
    <property type="match status" value="1"/>
</dbReference>
<name>A0A2U9IR35_9CREN</name>
<evidence type="ECO:0000256" key="2">
    <source>
        <dbReference type="PROSITE-ProRule" id="PRU00703"/>
    </source>
</evidence>
<dbReference type="AlphaFoldDB" id="A0A2U9IR35"/>
<dbReference type="OrthoDB" id="42807at2157"/>
<gene>
    <name evidence="4" type="ORF">DFR87_00815</name>
</gene>
<dbReference type="GeneID" id="36833839"/>
<dbReference type="KEGG" id="mhk:DFR87_00815"/>
<protein>
    <submittedName>
        <fullName evidence="4">CBS domain-containing protein</fullName>
    </submittedName>
</protein>
<dbReference type="Gene3D" id="3.10.580.10">
    <property type="entry name" value="CBS-domain"/>
    <property type="match status" value="1"/>
</dbReference>
<feature type="domain" description="CBS" evidence="3">
    <location>
        <begin position="70"/>
        <end position="125"/>
    </location>
</feature>
<proteinExistence type="predicted"/>
<dbReference type="STRING" id="1293036.GCA_001315825_03145"/>
<evidence type="ECO:0000259" key="3">
    <source>
        <dbReference type="PROSITE" id="PS51371"/>
    </source>
</evidence>
<organism evidence="4 5">
    <name type="scientific">Metallosphaera hakonensis JCM 8857 = DSM 7519</name>
    <dbReference type="NCBI Taxonomy" id="1293036"/>
    <lineage>
        <taxon>Archaea</taxon>
        <taxon>Thermoproteota</taxon>
        <taxon>Thermoprotei</taxon>
        <taxon>Sulfolobales</taxon>
        <taxon>Sulfolobaceae</taxon>
        <taxon>Metallosphaera</taxon>
    </lineage>
</organism>
<evidence type="ECO:0000256" key="1">
    <source>
        <dbReference type="ARBA" id="ARBA00023122"/>
    </source>
</evidence>
<dbReference type="InterPro" id="IPR046342">
    <property type="entry name" value="CBS_dom_sf"/>
</dbReference>
<accession>A0A2U9IR35</accession>
<evidence type="ECO:0000313" key="5">
    <source>
        <dbReference type="Proteomes" id="UP000247586"/>
    </source>
</evidence>
<dbReference type="SMART" id="SM00116">
    <property type="entry name" value="CBS"/>
    <property type="match status" value="2"/>
</dbReference>
<dbReference type="Proteomes" id="UP000247586">
    <property type="component" value="Chromosome"/>
</dbReference>
<dbReference type="RefSeq" id="WP_054837492.1">
    <property type="nucleotide sequence ID" value="NZ_BBBA01000069.1"/>
</dbReference>
<evidence type="ECO:0000313" key="4">
    <source>
        <dbReference type="EMBL" id="AWR98492.1"/>
    </source>
</evidence>
<dbReference type="InterPro" id="IPR000644">
    <property type="entry name" value="CBS_dom"/>
</dbReference>
<dbReference type="SUPFAM" id="SSF54631">
    <property type="entry name" value="CBS-domain pair"/>
    <property type="match status" value="1"/>
</dbReference>
<reference evidence="4" key="1">
    <citation type="submission" date="2018-05" db="EMBL/GenBank/DDBJ databases">
        <title>Complete Genome Sequences of Extremely Thermoacidophilic, Metal-Mobilizing Type-Strain Members of the Archaeal Family Sulfolobaceae: Acidianus brierleyi DSM-1651T, Acidianus sulfidivorans DSM-18786T, Metallosphaera hakonensis DSM-7519T, and Metallosphaera prunae DSM-10039T.</title>
        <authorList>
            <person name="Counts J.A."/>
            <person name="Kelly R.M."/>
        </authorList>
    </citation>
    <scope>NUCLEOTIDE SEQUENCE [LARGE SCALE GENOMIC DNA]</scope>
    <source>
        <strain evidence="4">HO1-1</strain>
    </source>
</reference>
<dbReference type="PANTHER" id="PTHR43080">
    <property type="entry name" value="CBS DOMAIN-CONTAINING PROTEIN CBSX3, MITOCHONDRIAL"/>
    <property type="match status" value="1"/>
</dbReference>
<keyword evidence="5" id="KW-1185">Reference proteome</keyword>